<evidence type="ECO:0000259" key="9">
    <source>
        <dbReference type="Pfam" id="PF02771"/>
    </source>
</evidence>
<dbReference type="SUPFAM" id="SSF47203">
    <property type="entry name" value="Acyl-CoA dehydrogenase C-terminal domain-like"/>
    <property type="match status" value="1"/>
</dbReference>
<comment type="cofactor">
    <cofactor evidence="1 6">
        <name>FAD</name>
        <dbReference type="ChEBI" id="CHEBI:57692"/>
    </cofactor>
</comment>
<dbReference type="PANTHER" id="PTHR43292">
    <property type="entry name" value="ACYL-COA DEHYDROGENASE"/>
    <property type="match status" value="1"/>
</dbReference>
<evidence type="ECO:0000256" key="2">
    <source>
        <dbReference type="ARBA" id="ARBA00009347"/>
    </source>
</evidence>
<evidence type="ECO:0000256" key="4">
    <source>
        <dbReference type="ARBA" id="ARBA00022827"/>
    </source>
</evidence>
<dbReference type="Pfam" id="PF02770">
    <property type="entry name" value="Acyl-CoA_dh_M"/>
    <property type="match status" value="1"/>
</dbReference>
<dbReference type="FunFam" id="2.40.110.10:FF:000011">
    <property type="entry name" value="Acyl-CoA dehydrogenase FadE34"/>
    <property type="match status" value="1"/>
</dbReference>
<reference evidence="10 11" key="1">
    <citation type="submission" date="2018-09" db="EMBL/GenBank/DDBJ databases">
        <authorList>
            <person name="Tagini F."/>
        </authorList>
    </citation>
    <scope>NUCLEOTIDE SEQUENCE [LARGE SCALE GENOMIC DNA]</scope>
    <source>
        <strain evidence="10 11">MK13</strain>
    </source>
</reference>
<dbReference type="Pfam" id="PF00441">
    <property type="entry name" value="Acyl-CoA_dh_1"/>
    <property type="match status" value="1"/>
</dbReference>
<evidence type="ECO:0000313" key="11">
    <source>
        <dbReference type="Proteomes" id="UP000267289"/>
    </source>
</evidence>
<dbReference type="GO" id="GO:0003995">
    <property type="term" value="F:acyl-CoA dehydrogenase activity"/>
    <property type="evidence" value="ECO:0007669"/>
    <property type="project" value="InterPro"/>
</dbReference>
<accession>A0A498Q8W6</accession>
<evidence type="ECO:0000256" key="3">
    <source>
        <dbReference type="ARBA" id="ARBA00022630"/>
    </source>
</evidence>
<feature type="domain" description="Acyl-CoA oxidase/dehydrogenase middle" evidence="8">
    <location>
        <begin position="121"/>
        <end position="219"/>
    </location>
</feature>
<dbReference type="PANTHER" id="PTHR43292:SF3">
    <property type="entry name" value="ACYL-COA DEHYDROGENASE FADE29"/>
    <property type="match status" value="1"/>
</dbReference>
<evidence type="ECO:0000256" key="1">
    <source>
        <dbReference type="ARBA" id="ARBA00001974"/>
    </source>
</evidence>
<dbReference type="InterPro" id="IPR009075">
    <property type="entry name" value="AcylCo_DH/oxidase_C"/>
</dbReference>
<feature type="domain" description="Acyl-CoA dehydrogenase/oxidase C-terminal" evidence="7">
    <location>
        <begin position="231"/>
        <end position="366"/>
    </location>
</feature>
<dbReference type="GO" id="GO:0005886">
    <property type="term" value="C:plasma membrane"/>
    <property type="evidence" value="ECO:0007669"/>
    <property type="project" value="TreeGrafter"/>
</dbReference>
<dbReference type="Proteomes" id="UP000267289">
    <property type="component" value="Unassembled WGS sequence"/>
</dbReference>
<dbReference type="Gene3D" id="2.40.110.10">
    <property type="entry name" value="Butyryl-CoA Dehydrogenase, subunit A, domain 2"/>
    <property type="match status" value="1"/>
</dbReference>
<dbReference type="InterPro" id="IPR006089">
    <property type="entry name" value="Acyl-CoA_DH_CS"/>
</dbReference>
<keyword evidence="3 6" id="KW-0285">Flavoprotein</keyword>
<sequence>MTAPMTAHVEEFAEWLTEFLPADYYQRYRQYRWDVGLRREYQRAAFEAGWIQPTWPREHGGRSLSLRDAMEIRIEAALRSAPKLPNIAGPNVAAPGIRQFGTPEQIDRLLVPLLRGDEWWALGMSEPEAGSDFAGLRTRADRDGPNGKVFRVNGHKIWTTQAHESRWCTLYARTDPDAPKHRGISCLILDLHSPGVRIEPIRMASASDETFCEVFLDDVEVPVDNLLGPCNGGWNVALASLHHERQMIWIMNWVEIKRGLDSVRGTRDPDIYAELGSLLADGEALRATGYRALSNELAGRPSPEADILKLLGSVTLQRVWELSAVAAGPASTGDADLLFERQDALAATIYGGTSEVQRNIIAERLLGLPKG</sequence>
<dbReference type="EC" id="1.3.99.-" evidence="10"/>
<evidence type="ECO:0000256" key="5">
    <source>
        <dbReference type="ARBA" id="ARBA00023002"/>
    </source>
</evidence>
<evidence type="ECO:0000259" key="8">
    <source>
        <dbReference type="Pfam" id="PF02770"/>
    </source>
</evidence>
<dbReference type="InterPro" id="IPR036250">
    <property type="entry name" value="AcylCo_DH-like_C"/>
</dbReference>
<dbReference type="PROSITE" id="PS00072">
    <property type="entry name" value="ACYL_COA_DH_1"/>
    <property type="match status" value="1"/>
</dbReference>
<dbReference type="SUPFAM" id="SSF56645">
    <property type="entry name" value="Acyl-CoA dehydrogenase NM domain-like"/>
    <property type="match status" value="1"/>
</dbReference>
<protein>
    <submittedName>
        <fullName evidence="10">Acyl-CoA dehydrogenase FadE17</fullName>
        <ecNumber evidence="10">1.3.99.-</ecNumber>
    </submittedName>
</protein>
<dbReference type="EMBL" id="UPHQ01000192">
    <property type="protein sequence ID" value="VBA41751.1"/>
    <property type="molecule type" value="Genomic_DNA"/>
</dbReference>
<name>A0A498Q8W6_9MYCO</name>
<dbReference type="InterPro" id="IPR037069">
    <property type="entry name" value="AcylCoA_DH/ox_N_sf"/>
</dbReference>
<dbReference type="InterPro" id="IPR013786">
    <property type="entry name" value="AcylCoA_DH/ox_N"/>
</dbReference>
<dbReference type="Pfam" id="PF02771">
    <property type="entry name" value="Acyl-CoA_dh_N"/>
    <property type="match status" value="1"/>
</dbReference>
<proteinExistence type="inferred from homology"/>
<gene>
    <name evidence="10" type="ORF">LAUMK13_03703</name>
</gene>
<dbReference type="InterPro" id="IPR006091">
    <property type="entry name" value="Acyl-CoA_Oxase/DH_mid-dom"/>
</dbReference>
<keyword evidence="4 6" id="KW-0274">FAD</keyword>
<dbReference type="InterPro" id="IPR046373">
    <property type="entry name" value="Acyl-CoA_Oxase/DH_mid-dom_sf"/>
</dbReference>
<dbReference type="InterPro" id="IPR052161">
    <property type="entry name" value="Mycobact_Acyl-CoA_DH"/>
</dbReference>
<evidence type="ECO:0000259" key="7">
    <source>
        <dbReference type="Pfam" id="PF00441"/>
    </source>
</evidence>
<dbReference type="GO" id="GO:0050660">
    <property type="term" value="F:flavin adenine dinucleotide binding"/>
    <property type="evidence" value="ECO:0007669"/>
    <property type="project" value="InterPro"/>
</dbReference>
<keyword evidence="5 6" id="KW-0560">Oxidoreductase</keyword>
<comment type="similarity">
    <text evidence="2 6">Belongs to the acyl-CoA dehydrogenase family.</text>
</comment>
<feature type="domain" description="Acyl-CoA dehydrogenase/oxidase N-terminal" evidence="9">
    <location>
        <begin position="9"/>
        <end position="117"/>
    </location>
</feature>
<keyword evidence="11" id="KW-1185">Reference proteome</keyword>
<evidence type="ECO:0000313" key="10">
    <source>
        <dbReference type="EMBL" id="VBA41751.1"/>
    </source>
</evidence>
<organism evidence="10 11">
    <name type="scientific">Mycobacterium innocens</name>
    <dbReference type="NCBI Taxonomy" id="2341083"/>
    <lineage>
        <taxon>Bacteria</taxon>
        <taxon>Bacillati</taxon>
        <taxon>Actinomycetota</taxon>
        <taxon>Actinomycetes</taxon>
        <taxon>Mycobacteriales</taxon>
        <taxon>Mycobacteriaceae</taxon>
        <taxon>Mycobacterium</taxon>
    </lineage>
</organism>
<dbReference type="InterPro" id="IPR009100">
    <property type="entry name" value="AcylCoA_DH/oxidase_NM_dom_sf"/>
</dbReference>
<evidence type="ECO:0000256" key="6">
    <source>
        <dbReference type="RuleBase" id="RU362125"/>
    </source>
</evidence>
<dbReference type="Gene3D" id="1.20.140.10">
    <property type="entry name" value="Butyryl-CoA Dehydrogenase, subunit A, domain 3"/>
    <property type="match status" value="1"/>
</dbReference>
<dbReference type="Gene3D" id="1.10.540.10">
    <property type="entry name" value="Acyl-CoA dehydrogenase/oxidase, N-terminal domain"/>
    <property type="match status" value="1"/>
</dbReference>
<dbReference type="AlphaFoldDB" id="A0A498Q8W6"/>